<dbReference type="STRING" id="273075.gene:9571906"/>
<dbReference type="InterPro" id="IPR008928">
    <property type="entry name" value="6-hairpin_glycosidase_sf"/>
</dbReference>
<dbReference type="eggNOG" id="arCOG03288">
    <property type="taxonomic scope" value="Archaea"/>
</dbReference>
<keyword evidence="2" id="KW-1185">Reference proteome</keyword>
<proteinExistence type="predicted"/>
<evidence type="ECO:0000313" key="2">
    <source>
        <dbReference type="Proteomes" id="UP000001024"/>
    </source>
</evidence>
<organism evidence="1 2">
    <name type="scientific">Thermoplasma acidophilum (strain ATCC 25905 / DSM 1728 / JCM 9062 / NBRC 15155 / AMRC-C165)</name>
    <dbReference type="NCBI Taxonomy" id="273075"/>
    <lineage>
        <taxon>Archaea</taxon>
        <taxon>Methanobacteriati</taxon>
        <taxon>Thermoplasmatota</taxon>
        <taxon>Thermoplasmata</taxon>
        <taxon>Thermoplasmatales</taxon>
        <taxon>Thermoplasmataceae</taxon>
        <taxon>Thermoplasma</taxon>
    </lineage>
</organism>
<dbReference type="EMBL" id="AL445065">
    <property type="protein sequence ID" value="CAC11824.1"/>
    <property type="molecule type" value="Genomic_DNA"/>
</dbReference>
<dbReference type="KEGG" id="tac:Ta0686"/>
<protein>
    <submittedName>
        <fullName evidence="1">Uncharacterized protein</fullName>
    </submittedName>
</protein>
<reference evidence="1 2" key="1">
    <citation type="journal article" date="2000" name="Nature">
        <title>The genome sequence of the thermoacidophilic scavenger Thermoplasma acidophilum.</title>
        <authorList>
            <person name="Ruepp A."/>
            <person name="Graml W."/>
            <person name="Santos-Martinez M.L."/>
            <person name="Koretke K.K."/>
            <person name="Volker C."/>
            <person name="Mewes H.W."/>
            <person name="Frishman D."/>
            <person name="Stocker S."/>
            <person name="Lupas A.N."/>
            <person name="Baumeister W."/>
        </authorList>
    </citation>
    <scope>NUCLEOTIDE SEQUENCE [LARGE SCALE GENOMIC DNA]</scope>
    <source>
        <strain evidence="2">ATCC 25905 / DSM 1728 / JCM 9062 / NBRC 15155 / AMRC-C165</strain>
    </source>
</reference>
<dbReference type="HOGENOM" id="CLU_476216_0_0_2"/>
<dbReference type="AlphaFoldDB" id="Q9HKB5"/>
<dbReference type="EnsemblBacteria" id="CAC11824">
    <property type="protein sequence ID" value="CAC11824"/>
    <property type="gene ID" value="CAC11824"/>
</dbReference>
<sequence>MRNTIEIEDPNHRPFTISSNYAYYIGYLDLRPDGMGYHKRGEMNGLWYPPLRVLKNIYVSDGKTVFKPAHAEIGYSEARFEFYGTTLQISFQDDNDFEIAVKNASNDVRKLIVELHPETVWYTVNDTRIKVNRRSAIIYSHMFPETRLRIAASSEFSIENGRLSLLADGKSSLRISSACLHSHRPPIRVNRYRDIDRFSLLRGGGQIGENFRTAKDNLIRLSLINQETGYGLTAGHPDFPWYFGIDTLLSFNGILDAGLFELAFGSLNILARYSKSGKIPHEILTSGKVYNDGDLEETALFPYAVFKYAEWAGYTEEMRHLATIASESFNYLFAHGFQGRGIMEDPKAGEGVDIDTISFTIMSLMELQKVMDMDQEAFGGIADAVKPTEAIDALRKTVQSFWMSERRTFANRIVDGVPVDLGFWTSIIPFYTGIAGIDQYRKFVSDGGGLSRISSSSGIVVDASGNSMPVNTGMFVLGSIRYGDAENAARYFKMLDRSLGLFSPGAYPEISNNPQGCYLQAWSAAIYIESIVEGFFGIHSEGGRLISKPFNSSLMPGGATLKNVRFRNKYYDFIL</sequence>
<evidence type="ECO:0000313" key="1">
    <source>
        <dbReference type="EMBL" id="CAC11824.1"/>
    </source>
</evidence>
<dbReference type="RefSeq" id="WP_010901108.1">
    <property type="nucleotide sequence ID" value="NC_002578.1"/>
</dbReference>
<dbReference type="SUPFAM" id="SSF48208">
    <property type="entry name" value="Six-hairpin glycosidases"/>
    <property type="match status" value="1"/>
</dbReference>
<dbReference type="InParanoid" id="Q9HKB5"/>
<dbReference type="Proteomes" id="UP000001024">
    <property type="component" value="Chromosome"/>
</dbReference>
<dbReference type="Gene3D" id="1.50.10.10">
    <property type="match status" value="1"/>
</dbReference>
<dbReference type="InterPro" id="IPR012341">
    <property type="entry name" value="6hp_glycosidase-like_sf"/>
</dbReference>
<dbReference type="PaxDb" id="273075-Ta0686"/>
<name>Q9HKB5_THEAC</name>
<dbReference type="SMR" id="Q9HKB5"/>
<accession>Q9HKB5</accession>
<dbReference type="GO" id="GO:0005975">
    <property type="term" value="P:carbohydrate metabolic process"/>
    <property type="evidence" value="ECO:0007669"/>
    <property type="project" value="InterPro"/>
</dbReference>
<gene>
    <name evidence="1" type="ordered locus">Ta0686</name>
</gene>